<proteinExistence type="predicted"/>
<name>A0A2M4D0T1_ANODA</name>
<dbReference type="EMBL" id="GGFL01006978">
    <property type="protein sequence ID" value="MBW71156.1"/>
    <property type="molecule type" value="Transcribed_RNA"/>
</dbReference>
<evidence type="ECO:0000256" key="1">
    <source>
        <dbReference type="SAM" id="Phobius"/>
    </source>
</evidence>
<evidence type="ECO:0000313" key="2">
    <source>
        <dbReference type="EMBL" id="MBW71156.1"/>
    </source>
</evidence>
<sequence>MSAGWLISWMRLLLLLLRDRLLVVLLLLLLLMLMLLTRCWWDGGMFVRVQHDGVSRHATVQTTGGRCGDGTFRLLQHPAGIDTVLLQPISGLR</sequence>
<keyword evidence="1" id="KW-1133">Transmembrane helix</keyword>
<dbReference type="AlphaFoldDB" id="A0A2M4D0T1"/>
<keyword evidence="1" id="KW-0472">Membrane</keyword>
<feature type="transmembrane region" description="Helical" evidence="1">
    <location>
        <begin position="20"/>
        <end position="41"/>
    </location>
</feature>
<keyword evidence="1" id="KW-0812">Transmembrane</keyword>
<organism evidence="2">
    <name type="scientific">Anopheles darlingi</name>
    <name type="common">Mosquito</name>
    <dbReference type="NCBI Taxonomy" id="43151"/>
    <lineage>
        <taxon>Eukaryota</taxon>
        <taxon>Metazoa</taxon>
        <taxon>Ecdysozoa</taxon>
        <taxon>Arthropoda</taxon>
        <taxon>Hexapoda</taxon>
        <taxon>Insecta</taxon>
        <taxon>Pterygota</taxon>
        <taxon>Neoptera</taxon>
        <taxon>Endopterygota</taxon>
        <taxon>Diptera</taxon>
        <taxon>Nematocera</taxon>
        <taxon>Culicoidea</taxon>
        <taxon>Culicidae</taxon>
        <taxon>Anophelinae</taxon>
        <taxon>Anopheles</taxon>
    </lineage>
</organism>
<accession>A0A2M4D0T1</accession>
<protein>
    <submittedName>
        <fullName evidence="2">Putative secreted protein</fullName>
    </submittedName>
</protein>
<reference evidence="2" key="1">
    <citation type="submission" date="2018-01" db="EMBL/GenBank/DDBJ databases">
        <title>An insight into the sialome of Amazonian anophelines.</title>
        <authorList>
            <person name="Ribeiro J.M."/>
            <person name="Scarpassa V."/>
            <person name="Calvo E."/>
        </authorList>
    </citation>
    <scope>NUCLEOTIDE SEQUENCE</scope>
</reference>